<dbReference type="AlphaFoldDB" id="A0A5D3C5N4"/>
<dbReference type="EMBL" id="SSTD01013776">
    <property type="protein sequence ID" value="TYK05709.1"/>
    <property type="molecule type" value="Genomic_DNA"/>
</dbReference>
<comment type="caution">
    <text evidence="2">The sequence shown here is derived from an EMBL/GenBank/DDBJ whole genome shotgun (WGS) entry which is preliminary data.</text>
</comment>
<sequence>MEDYDHNDEAADSSTLKNIQVDVSICVFLSGSGSSDGVSHSFDWSSSSGPANAPLFSSSGPMPSSVAFSSSSSLFPSTSISVSSKTGFVSADNDGSKGLTFKLSGSAVDPLSVDSIEGHNRVLVTVQYIVIIGLGVSHGIWTGKDSESGLGCTRLICASFGGIRLVCVSFGDTRLMCASFGSTRLTCASFGSTRLICASFGSTRLICAFYETTRLLCRVKAQRGADRREAGRTREGHMDASGFLIASTINTCRVPSGVGLEQCWRSNNGTFKPRYRSQLARVMAQKMPGPSYSEFGWNNELKCIIPEKDVFNDWLKGLNMLPNEIMGTQPGQASDGRNSSKRVKEKAGRPNS</sequence>
<evidence type="ECO:0000313" key="2">
    <source>
        <dbReference type="EMBL" id="TYK05709.1"/>
    </source>
</evidence>
<proteinExistence type="predicted"/>
<feature type="region of interest" description="Disordered" evidence="1">
    <location>
        <begin position="325"/>
        <end position="352"/>
    </location>
</feature>
<protein>
    <submittedName>
        <fullName evidence="2">Retrotransposon protein</fullName>
    </submittedName>
</protein>
<evidence type="ECO:0000256" key="1">
    <source>
        <dbReference type="SAM" id="MobiDB-lite"/>
    </source>
</evidence>
<name>A0A5D3C5N4_CUCMM</name>
<evidence type="ECO:0000313" key="3">
    <source>
        <dbReference type="Proteomes" id="UP000321947"/>
    </source>
</evidence>
<accession>A0A5D3C5N4</accession>
<dbReference type="Proteomes" id="UP000321947">
    <property type="component" value="Unassembled WGS sequence"/>
</dbReference>
<reference evidence="2 3" key="1">
    <citation type="submission" date="2019-08" db="EMBL/GenBank/DDBJ databases">
        <title>Draft genome sequences of two oriental melons (Cucumis melo L. var makuwa).</title>
        <authorList>
            <person name="Kwon S.-Y."/>
        </authorList>
    </citation>
    <scope>NUCLEOTIDE SEQUENCE [LARGE SCALE GENOMIC DNA]</scope>
    <source>
        <strain evidence="3">cv. Chang Bougi</strain>
        <tissue evidence="2">Leaf</tissue>
    </source>
</reference>
<organism evidence="2 3">
    <name type="scientific">Cucumis melo var. makuwa</name>
    <name type="common">Oriental melon</name>
    <dbReference type="NCBI Taxonomy" id="1194695"/>
    <lineage>
        <taxon>Eukaryota</taxon>
        <taxon>Viridiplantae</taxon>
        <taxon>Streptophyta</taxon>
        <taxon>Embryophyta</taxon>
        <taxon>Tracheophyta</taxon>
        <taxon>Spermatophyta</taxon>
        <taxon>Magnoliopsida</taxon>
        <taxon>eudicotyledons</taxon>
        <taxon>Gunneridae</taxon>
        <taxon>Pentapetalae</taxon>
        <taxon>rosids</taxon>
        <taxon>fabids</taxon>
        <taxon>Cucurbitales</taxon>
        <taxon>Cucurbitaceae</taxon>
        <taxon>Benincaseae</taxon>
        <taxon>Cucumis</taxon>
    </lineage>
</organism>
<gene>
    <name evidence="2" type="ORF">E5676_scaffold98G001910</name>
</gene>